<evidence type="ECO:0000313" key="2">
    <source>
        <dbReference type="EMBL" id="AEO56521.1"/>
    </source>
</evidence>
<feature type="compositionally biased region" description="Low complexity" evidence="1">
    <location>
        <begin position="546"/>
        <end position="556"/>
    </location>
</feature>
<feature type="compositionally biased region" description="Pro residues" evidence="1">
    <location>
        <begin position="372"/>
        <end position="383"/>
    </location>
</feature>
<dbReference type="OrthoDB" id="5230364at2759"/>
<proteinExistence type="predicted"/>
<dbReference type="HOGENOM" id="CLU_476657_0_0_1"/>
<keyword evidence="3" id="KW-1185">Reference proteome</keyword>
<feature type="compositionally biased region" description="Basic residues" evidence="1">
    <location>
        <begin position="1"/>
        <end position="12"/>
    </location>
</feature>
<feature type="compositionally biased region" description="Low complexity" evidence="1">
    <location>
        <begin position="278"/>
        <end position="316"/>
    </location>
</feature>
<dbReference type="Proteomes" id="UP000007322">
    <property type="component" value="Chromosome 2"/>
</dbReference>
<feature type="region of interest" description="Disordered" evidence="1">
    <location>
        <begin position="1"/>
        <end position="49"/>
    </location>
</feature>
<name>G2Q9R2_THET4</name>
<dbReference type="InParanoid" id="G2Q9R2"/>
<evidence type="ECO:0000313" key="3">
    <source>
        <dbReference type="Proteomes" id="UP000007322"/>
    </source>
</evidence>
<feature type="region of interest" description="Disordered" evidence="1">
    <location>
        <begin position="491"/>
        <end position="607"/>
    </location>
</feature>
<dbReference type="STRING" id="573729.G2Q9R2"/>
<feature type="compositionally biased region" description="Low complexity" evidence="1">
    <location>
        <begin position="339"/>
        <end position="350"/>
    </location>
</feature>
<dbReference type="EMBL" id="CP003003">
    <property type="protein sequence ID" value="AEO56521.1"/>
    <property type="molecule type" value="Genomic_DNA"/>
</dbReference>
<feature type="compositionally biased region" description="Low complexity" evidence="1">
    <location>
        <begin position="566"/>
        <end position="585"/>
    </location>
</feature>
<feature type="compositionally biased region" description="Low complexity" evidence="1">
    <location>
        <begin position="24"/>
        <end position="33"/>
    </location>
</feature>
<feature type="compositionally biased region" description="Basic and acidic residues" evidence="1">
    <location>
        <begin position="259"/>
        <end position="268"/>
    </location>
</feature>
<organism evidence="2 3">
    <name type="scientific">Thermothelomyces thermophilus (strain ATCC 42464 / BCRC 31852 / DSM 1799)</name>
    <name type="common">Sporotrichum thermophile</name>
    <dbReference type="NCBI Taxonomy" id="573729"/>
    <lineage>
        <taxon>Eukaryota</taxon>
        <taxon>Fungi</taxon>
        <taxon>Dikarya</taxon>
        <taxon>Ascomycota</taxon>
        <taxon>Pezizomycotina</taxon>
        <taxon>Sordariomycetes</taxon>
        <taxon>Sordariomycetidae</taxon>
        <taxon>Sordariales</taxon>
        <taxon>Chaetomiaceae</taxon>
        <taxon>Thermothelomyces</taxon>
    </lineage>
</organism>
<dbReference type="AlphaFoldDB" id="G2Q9R2"/>
<gene>
    <name evidence="2" type="ORF">MYCTH_2301575</name>
</gene>
<sequence length="607" mass="67024">MSRTHDRWRRSARGRDHADDSDSESISASSSLSSDDHSGRDAPGRARGFLLEDGEQGKAVYEAWDLIYEPGMQKLSGGFKAALGIKIKKYEEVESRVYWRSRLASQSELAGMHSQAIEAFLAKHKRSWAARPFHGAEKTYEQDLDERCRKMPGDVKTLLTAILSDRDKATSTRYRTRTWTVVALREQLMDRFVKTECPDVRRHKFRRWKNPKLQEPLMYTVVIRGAETKVVPAGEKGQYRSFPSCNPWERFDRIEARRREREKRERQRVLHQKRRSLSRASFTESPSSRSRSSSSYGTRARSASPPSYRSSQSRYGSPPPPSVLRSRSDSPPPYRRSVRSGSSADSRSPRVGFRVAPRHYPPTNFDNDAIFPPAPPESFTPPPPDTSAYYRPSCPGMGLPDPAPPPFHPRPPFSVPGMQPPGGGGASSIGGPFAPHIADPHFPPTPTACPACSATRALPCAHYPCHSPCSRPMYWHAGMLYHPPCTRRLEEEEEEEHSLQPPPSVPARDDSPIGQFAPYHHHPHHPHSQHQQDQFGGFGPAPPQPASWSSSASSVGPIPPAPNPFSPLSTPPLTSIGGSSVGGSSPVMERVSTSAGGGEAGAEAGCS</sequence>
<dbReference type="KEGG" id="mtm:MYCTH_2301575"/>
<feature type="region of interest" description="Disordered" evidence="1">
    <location>
        <begin position="259"/>
        <end position="383"/>
    </location>
</feature>
<dbReference type="eggNOG" id="ENOG502RJSQ">
    <property type="taxonomic scope" value="Eukaryota"/>
</dbReference>
<feature type="compositionally biased region" description="Basic and acidic residues" evidence="1">
    <location>
        <begin position="34"/>
        <end position="44"/>
    </location>
</feature>
<dbReference type="GeneID" id="11510571"/>
<evidence type="ECO:0000256" key="1">
    <source>
        <dbReference type="SAM" id="MobiDB-lite"/>
    </source>
</evidence>
<protein>
    <submittedName>
        <fullName evidence="2">Uncharacterized protein</fullName>
    </submittedName>
</protein>
<accession>G2Q9R2</accession>
<dbReference type="RefSeq" id="XP_003661766.1">
    <property type="nucleotide sequence ID" value="XM_003661718.1"/>
</dbReference>
<feature type="region of interest" description="Disordered" evidence="1">
    <location>
        <begin position="420"/>
        <end position="439"/>
    </location>
</feature>
<feature type="compositionally biased region" description="Basic residues" evidence="1">
    <location>
        <begin position="519"/>
        <end position="528"/>
    </location>
</feature>
<dbReference type="OMA" id="MESRCET"/>
<reference evidence="2 3" key="1">
    <citation type="journal article" date="2011" name="Nat. Biotechnol.">
        <title>Comparative genomic analysis of the thermophilic biomass-degrading fungi Myceliophthora thermophila and Thielavia terrestris.</title>
        <authorList>
            <person name="Berka R.M."/>
            <person name="Grigoriev I.V."/>
            <person name="Otillar R."/>
            <person name="Salamov A."/>
            <person name="Grimwood J."/>
            <person name="Reid I."/>
            <person name="Ishmael N."/>
            <person name="John T."/>
            <person name="Darmond C."/>
            <person name="Moisan M.-C."/>
            <person name="Henrissat B."/>
            <person name="Coutinho P.M."/>
            <person name="Lombard V."/>
            <person name="Natvig D.O."/>
            <person name="Lindquist E."/>
            <person name="Schmutz J."/>
            <person name="Lucas S."/>
            <person name="Harris P."/>
            <person name="Powlowski J."/>
            <person name="Bellemare A."/>
            <person name="Taylor D."/>
            <person name="Butler G."/>
            <person name="de Vries R.P."/>
            <person name="Allijn I.E."/>
            <person name="van den Brink J."/>
            <person name="Ushinsky S."/>
            <person name="Storms R."/>
            <person name="Powell A.J."/>
            <person name="Paulsen I.T."/>
            <person name="Elbourne L.D.H."/>
            <person name="Baker S.E."/>
            <person name="Magnuson J."/>
            <person name="LaBoissiere S."/>
            <person name="Clutterbuck A.J."/>
            <person name="Martinez D."/>
            <person name="Wogulis M."/>
            <person name="de Leon A.L."/>
            <person name="Rey M.W."/>
            <person name="Tsang A."/>
        </authorList>
    </citation>
    <scope>NUCLEOTIDE SEQUENCE [LARGE SCALE GENOMIC DNA]</scope>
    <source>
        <strain evidence="3">ATCC 42464 / BCRC 31852 / DSM 1799</strain>
    </source>
</reference>
<dbReference type="VEuPathDB" id="FungiDB:MYCTH_2301575"/>